<dbReference type="Gene3D" id="3.50.50.60">
    <property type="entry name" value="FAD/NAD(P)-binding domain"/>
    <property type="match status" value="1"/>
</dbReference>
<dbReference type="HAMAP" id="MF_01971">
    <property type="entry name" value="Kynurenine_monooxygenase"/>
    <property type="match status" value="1"/>
</dbReference>
<dbReference type="GO" id="GO:0006569">
    <property type="term" value="P:L-tryptophan catabolic process"/>
    <property type="evidence" value="ECO:0007669"/>
    <property type="project" value="InterPro"/>
</dbReference>
<evidence type="ECO:0000256" key="8">
    <source>
        <dbReference type="ARBA" id="ARBA00023128"/>
    </source>
</evidence>
<dbReference type="PhylomeDB" id="A7RTD3"/>
<dbReference type="GO" id="GO:0004502">
    <property type="term" value="F:kynurenine 3-monooxygenase activity"/>
    <property type="evidence" value="ECO:0000318"/>
    <property type="project" value="GO_Central"/>
</dbReference>
<evidence type="ECO:0000256" key="7">
    <source>
        <dbReference type="ARBA" id="ARBA00023033"/>
    </source>
</evidence>
<dbReference type="InterPro" id="IPR036188">
    <property type="entry name" value="FAD/NAD-bd_sf"/>
</dbReference>
<evidence type="ECO:0000256" key="9">
    <source>
        <dbReference type="ARBA" id="ARBA00047818"/>
    </source>
</evidence>
<dbReference type="GO" id="GO:0019805">
    <property type="term" value="P:quinolinate biosynthetic process"/>
    <property type="evidence" value="ECO:0007669"/>
    <property type="project" value="InterPro"/>
</dbReference>
<dbReference type="GO" id="GO:0070189">
    <property type="term" value="P:kynurenine metabolic process"/>
    <property type="evidence" value="ECO:0000318"/>
    <property type="project" value="GO_Central"/>
</dbReference>
<evidence type="ECO:0000256" key="4">
    <source>
        <dbReference type="ARBA" id="ARBA00022827"/>
    </source>
</evidence>
<dbReference type="OMA" id="REFMFIA"/>
<keyword evidence="5" id="KW-0521">NADP</keyword>
<dbReference type="InParanoid" id="A7RTD3"/>
<proteinExistence type="inferred from homology"/>
<comment type="cofactor">
    <cofactor evidence="1">
        <name>FAD</name>
        <dbReference type="ChEBI" id="CHEBI:57692"/>
    </cofactor>
</comment>
<dbReference type="PANTHER" id="PTHR46028:SF2">
    <property type="entry name" value="KYNURENINE 3-MONOOXYGENASE"/>
    <property type="match status" value="1"/>
</dbReference>
<dbReference type="SUPFAM" id="SSF51905">
    <property type="entry name" value="FAD/NAD(P)-binding domain"/>
    <property type="match status" value="1"/>
</dbReference>
<dbReference type="GO" id="GO:0005741">
    <property type="term" value="C:mitochondrial outer membrane"/>
    <property type="evidence" value="ECO:0000318"/>
    <property type="project" value="GO_Central"/>
</dbReference>
<dbReference type="AlphaFoldDB" id="A7RTD3"/>
<sequence>VGALSAVFFAKRGYKVDLYESRQDPRKLQFVSLRSINLALSVRGISALAAVGCERPMVESGIPMHARMIHTLKGSKYAIPYGKKGQYIMSVERRKMNEHLLTVAESHPNVTLHFGHKLKKVDVEKAHMTYKTSSAGEVVDVDADLLVGCDGAYSAVRKEIMRRPRFDYSQEYIPHGYKEICLPPDANGKHIMELNYLHIWPRNTFMMIALPNQDGTFTCTLFAPFDTFDKIKTNDDVLNFFNKEFPDFIPLIGEEKLLSDWFTNPVGSMVSVKCKPYHVADKVVILGDAAHAMVPFYGQGMNCGFEDCLVLNEILDKHNDNLGAALEEYSMLRNPDAEAMCDLAMYNYIEMRSSVNSTLFLVKKYFFSFLHWLMPKTIIPLYTMVTFSRIPYHTVIKRSKLQDNVSGTWSSLAFFF</sequence>
<dbReference type="FunFam" id="3.50.50.60:FF:000129">
    <property type="entry name" value="Kynurenine 3-monooxygenase"/>
    <property type="match status" value="1"/>
</dbReference>
<dbReference type="GO" id="GO:0019363">
    <property type="term" value="P:pyridine nucleotide biosynthetic process"/>
    <property type="evidence" value="ECO:0007669"/>
    <property type="project" value="UniProtKB-KW"/>
</dbReference>
<evidence type="ECO:0000313" key="12">
    <source>
        <dbReference type="Proteomes" id="UP000001593"/>
    </source>
</evidence>
<dbReference type="EMBL" id="DS469537">
    <property type="protein sequence ID" value="EDO45190.1"/>
    <property type="molecule type" value="Genomic_DNA"/>
</dbReference>
<evidence type="ECO:0000256" key="2">
    <source>
        <dbReference type="ARBA" id="ARBA00022630"/>
    </source>
</evidence>
<feature type="non-terminal residue" evidence="11">
    <location>
        <position position="1"/>
    </location>
</feature>
<keyword evidence="4" id="KW-0274">FAD</keyword>
<keyword evidence="3" id="KW-0662">Pyridine nucleotide biosynthesis</keyword>
<dbReference type="PRINTS" id="PR00420">
    <property type="entry name" value="RNGMNOXGNASE"/>
</dbReference>
<dbReference type="Proteomes" id="UP000001593">
    <property type="component" value="Unassembled WGS sequence"/>
</dbReference>
<evidence type="ECO:0000256" key="5">
    <source>
        <dbReference type="ARBA" id="ARBA00022857"/>
    </source>
</evidence>
<evidence type="ECO:0000256" key="1">
    <source>
        <dbReference type="ARBA" id="ARBA00001974"/>
    </source>
</evidence>
<keyword evidence="7" id="KW-0503">Monooxygenase</keyword>
<organism evidence="11 12">
    <name type="scientific">Nematostella vectensis</name>
    <name type="common">Starlet sea anemone</name>
    <dbReference type="NCBI Taxonomy" id="45351"/>
    <lineage>
        <taxon>Eukaryota</taxon>
        <taxon>Metazoa</taxon>
        <taxon>Cnidaria</taxon>
        <taxon>Anthozoa</taxon>
        <taxon>Hexacorallia</taxon>
        <taxon>Actiniaria</taxon>
        <taxon>Edwardsiidae</taxon>
        <taxon>Nematostella</taxon>
    </lineage>
</organism>
<name>A7RTD3_NEMVE</name>
<feature type="domain" description="FAD-binding" evidence="10">
    <location>
        <begin position="2"/>
        <end position="342"/>
    </location>
</feature>
<dbReference type="eggNOG" id="KOG2614">
    <property type="taxonomic scope" value="Eukaryota"/>
</dbReference>
<dbReference type="GO" id="GO:0071949">
    <property type="term" value="F:FAD binding"/>
    <property type="evidence" value="ECO:0007669"/>
    <property type="project" value="InterPro"/>
</dbReference>
<dbReference type="InterPro" id="IPR002938">
    <property type="entry name" value="FAD-bd"/>
</dbReference>
<gene>
    <name evidence="11" type="ORF">NEMVEDRAFT_v1g92823</name>
</gene>
<keyword evidence="2" id="KW-0285">Flavoprotein</keyword>
<dbReference type="Pfam" id="PF01494">
    <property type="entry name" value="FAD_binding_3"/>
    <property type="match status" value="1"/>
</dbReference>
<evidence type="ECO:0000313" key="11">
    <source>
        <dbReference type="EMBL" id="EDO45190.1"/>
    </source>
</evidence>
<dbReference type="HOGENOM" id="CLU_023210_0_1_1"/>
<dbReference type="PANTHER" id="PTHR46028">
    <property type="entry name" value="KYNURENINE 3-MONOOXYGENASE"/>
    <property type="match status" value="1"/>
</dbReference>
<protein>
    <recommendedName>
        <fullName evidence="10">FAD-binding domain-containing protein</fullName>
    </recommendedName>
</protein>
<keyword evidence="8" id="KW-0496">Mitochondrion</keyword>
<keyword evidence="6" id="KW-0560">Oxidoreductase</keyword>
<keyword evidence="12" id="KW-1185">Reference proteome</keyword>
<accession>A7RTD3</accession>
<evidence type="ECO:0000256" key="6">
    <source>
        <dbReference type="ARBA" id="ARBA00023002"/>
    </source>
</evidence>
<evidence type="ECO:0000256" key="3">
    <source>
        <dbReference type="ARBA" id="ARBA00022642"/>
    </source>
</evidence>
<dbReference type="STRING" id="45351.A7RTD3"/>
<comment type="catalytic activity">
    <reaction evidence="9">
        <text>L-kynurenine + NADPH + O2 + H(+) = 3-hydroxy-L-kynurenine + NADP(+) + H2O</text>
        <dbReference type="Rhea" id="RHEA:20545"/>
        <dbReference type="ChEBI" id="CHEBI:15377"/>
        <dbReference type="ChEBI" id="CHEBI:15378"/>
        <dbReference type="ChEBI" id="CHEBI:15379"/>
        <dbReference type="ChEBI" id="CHEBI:57783"/>
        <dbReference type="ChEBI" id="CHEBI:57959"/>
        <dbReference type="ChEBI" id="CHEBI:58125"/>
        <dbReference type="ChEBI" id="CHEBI:58349"/>
        <dbReference type="EC" id="1.14.13.9"/>
    </reaction>
</comment>
<evidence type="ECO:0000259" key="10">
    <source>
        <dbReference type="Pfam" id="PF01494"/>
    </source>
</evidence>
<dbReference type="InterPro" id="IPR027545">
    <property type="entry name" value="Kynurenine_monooxygenase"/>
</dbReference>
<reference evidence="11 12" key="1">
    <citation type="journal article" date="2007" name="Science">
        <title>Sea anemone genome reveals ancestral eumetazoan gene repertoire and genomic organization.</title>
        <authorList>
            <person name="Putnam N.H."/>
            <person name="Srivastava M."/>
            <person name="Hellsten U."/>
            <person name="Dirks B."/>
            <person name="Chapman J."/>
            <person name="Salamov A."/>
            <person name="Terry A."/>
            <person name="Shapiro H."/>
            <person name="Lindquist E."/>
            <person name="Kapitonov V.V."/>
            <person name="Jurka J."/>
            <person name="Genikhovich G."/>
            <person name="Grigoriev I.V."/>
            <person name="Lucas S.M."/>
            <person name="Steele R.E."/>
            <person name="Finnerty J.R."/>
            <person name="Technau U."/>
            <person name="Martindale M.Q."/>
            <person name="Rokhsar D.S."/>
        </authorList>
    </citation>
    <scope>NUCLEOTIDE SEQUENCE [LARGE SCALE GENOMIC DNA]</scope>
    <source>
        <strain evidence="12">CH2 X CH6</strain>
    </source>
</reference>